<gene>
    <name evidence="2" type="ORF">CP49_05200</name>
</gene>
<keyword evidence="3" id="KW-1185">Reference proteome</keyword>
<dbReference type="GO" id="GO:0016491">
    <property type="term" value="F:oxidoreductase activity"/>
    <property type="evidence" value="ECO:0007669"/>
    <property type="project" value="InterPro"/>
</dbReference>
<dbReference type="Proteomes" id="UP000051913">
    <property type="component" value="Unassembled WGS sequence"/>
</dbReference>
<accession>A0A0R3L9L7</accession>
<evidence type="ECO:0000259" key="1">
    <source>
        <dbReference type="SMART" id="SM01008"/>
    </source>
</evidence>
<dbReference type="Pfam" id="PF01315">
    <property type="entry name" value="Ald_Xan_dh_C"/>
    <property type="match status" value="1"/>
</dbReference>
<dbReference type="Gene3D" id="3.30.365.10">
    <property type="entry name" value="Aldehyde oxidase/xanthine dehydrogenase, molybdopterin binding domain"/>
    <property type="match status" value="4"/>
</dbReference>
<dbReference type="InterPro" id="IPR016208">
    <property type="entry name" value="Ald_Oxase/xanthine_DH-like"/>
</dbReference>
<reference evidence="2 3" key="1">
    <citation type="submission" date="2014-03" db="EMBL/GenBank/DDBJ databases">
        <title>Bradyrhizobium valentinum sp. nov., isolated from effective nodules of Lupinus mariae-josephae, a lupine endemic of basic-lime soils in Eastern Spain.</title>
        <authorList>
            <person name="Duran D."/>
            <person name="Rey L."/>
            <person name="Navarro A."/>
            <person name="Busquets A."/>
            <person name="Imperial J."/>
            <person name="Ruiz-Argueso T."/>
        </authorList>
    </citation>
    <scope>NUCLEOTIDE SEQUENCE [LARGE SCALE GENOMIC DNA]</scope>
    <source>
        <strain evidence="2 3">LmjM3</strain>
    </source>
</reference>
<dbReference type="SUPFAM" id="SSF56003">
    <property type="entry name" value="Molybdenum cofactor-binding domain"/>
    <property type="match status" value="1"/>
</dbReference>
<dbReference type="STRING" id="1518501.CQ10_24070"/>
<protein>
    <recommendedName>
        <fullName evidence="1">Aldehyde oxidase/xanthine dehydrogenase a/b hammerhead domain-containing protein</fullName>
    </recommendedName>
</protein>
<dbReference type="Gene3D" id="3.90.1170.50">
    <property type="entry name" value="Aldehyde oxidase/xanthine dehydrogenase, a/b hammerhead"/>
    <property type="match status" value="1"/>
</dbReference>
<dbReference type="InterPro" id="IPR000674">
    <property type="entry name" value="Ald_Oxase/Xan_DH_a/b"/>
</dbReference>
<sequence>MSAHTHRVAGHRLPRRDGVGKVTGKHVYAADFKLPGMLYGRVLRSTRAHALIKKIDASRAAAIAGVRGIITSADIPQIRYGTAVRDTTVFATDRALFIGHAIAAVAATSLEIAERALAAIEVEYEDLPPLFDPEEALKSDIRIHPDWETYKALPIISRNRNIAGQARIRVGDAEAAFAKAHKVYEHRFSTALQHPGYTEPRVATADWDANGIVTVWCNTQLPFDTQTTLAEILDLPAARVRVTVPGIGGGFGGKLRIGVEHFAALLARKTARPVKVMSTSEEELTAALPRQASIVLLKTAVDKEGHLLARSGRIIVDCGAYAGSGPGTAAIALQVMAGPYKPGALAFESVAVYTNKVHSGSFRAPAGPMANFAMECQIDMIAKDLGLDPLEMRLRNVVKEGDPGPSGEIHRSVSIEECLRKAADAIGWHDRNPEPGRGKGIACSWWMTTGGSSGVYVKINPDGSATLVSGAVEIGTGAITGAAQILAEELSLDLTDVNVTGVDTQAAPFDYGAQGSRTTFSVGNACLAAAAELRRQMFELAAEQLEAPIEDMKLQDKHVVAGNKSISIAELARISRLAGGGLIAHGTAISPAPAYDPTRVQNHPLPVWNTPSYHAHAVDLSVDQATGKVTINRYVVAQDVGYAINPTYIEGQIEGGVAQGIGQALSEEIVYQDGRVMNANLTDYKMPTAMDVPEIESIIVECRSAAGPYGAKGVGEPPCIEPPAAIGNAIAAATGCWPNSLPMTAEKIAAAMQVQHS</sequence>
<evidence type="ECO:0000313" key="2">
    <source>
        <dbReference type="EMBL" id="KRR02165.1"/>
    </source>
</evidence>
<dbReference type="Pfam" id="PF20256">
    <property type="entry name" value="MoCoBD_2"/>
    <property type="match status" value="1"/>
</dbReference>
<organism evidence="2 3">
    <name type="scientific">Bradyrhizobium valentinum</name>
    <dbReference type="NCBI Taxonomy" id="1518501"/>
    <lineage>
        <taxon>Bacteria</taxon>
        <taxon>Pseudomonadati</taxon>
        <taxon>Pseudomonadota</taxon>
        <taxon>Alphaproteobacteria</taxon>
        <taxon>Hyphomicrobiales</taxon>
        <taxon>Nitrobacteraceae</taxon>
        <taxon>Bradyrhizobium</taxon>
    </lineage>
</organism>
<dbReference type="AlphaFoldDB" id="A0A0R3L9L7"/>
<evidence type="ECO:0000313" key="3">
    <source>
        <dbReference type="Proteomes" id="UP000051913"/>
    </source>
</evidence>
<dbReference type="InterPro" id="IPR037165">
    <property type="entry name" value="AldOxase/xan_DH_Mopterin-bd_sf"/>
</dbReference>
<dbReference type="Pfam" id="PF02738">
    <property type="entry name" value="MoCoBD_1"/>
    <property type="match status" value="1"/>
</dbReference>
<dbReference type="SMART" id="SM01008">
    <property type="entry name" value="Ald_Xan_dh_C"/>
    <property type="match status" value="1"/>
</dbReference>
<name>A0A0R3L9L7_9BRAD</name>
<dbReference type="GO" id="GO:0005506">
    <property type="term" value="F:iron ion binding"/>
    <property type="evidence" value="ECO:0007669"/>
    <property type="project" value="InterPro"/>
</dbReference>
<comment type="caution">
    <text evidence="2">The sequence shown here is derived from an EMBL/GenBank/DDBJ whole genome shotgun (WGS) entry which is preliminary data.</text>
</comment>
<feature type="domain" description="Aldehyde oxidase/xanthine dehydrogenase a/b hammerhead" evidence="1">
    <location>
        <begin position="23"/>
        <end position="128"/>
    </location>
</feature>
<dbReference type="EMBL" id="LLXX01000153">
    <property type="protein sequence ID" value="KRR02165.1"/>
    <property type="molecule type" value="Genomic_DNA"/>
</dbReference>
<dbReference type="InterPro" id="IPR008274">
    <property type="entry name" value="AldOxase/xan_DH_MoCoBD1"/>
</dbReference>
<dbReference type="InterPro" id="IPR036856">
    <property type="entry name" value="Ald_Oxase/Xan_DH_a/b_sf"/>
</dbReference>
<dbReference type="PANTHER" id="PTHR11908:SF157">
    <property type="entry name" value="XANTHINE DEHYDROGENASE SUBUNIT D-RELATED"/>
    <property type="match status" value="1"/>
</dbReference>
<proteinExistence type="predicted"/>
<dbReference type="SUPFAM" id="SSF54665">
    <property type="entry name" value="CO dehydrogenase molybdoprotein N-domain-like"/>
    <property type="match status" value="1"/>
</dbReference>
<dbReference type="RefSeq" id="WP_057853296.1">
    <property type="nucleotide sequence ID" value="NZ_LLXX01000153.1"/>
</dbReference>
<dbReference type="PANTHER" id="PTHR11908">
    <property type="entry name" value="XANTHINE DEHYDROGENASE"/>
    <property type="match status" value="1"/>
</dbReference>
<dbReference type="InterPro" id="IPR046867">
    <property type="entry name" value="AldOxase/xan_DH_MoCoBD2"/>
</dbReference>